<sequence length="164" mass="20229">MFNEDKYHNQKLRIYKDFLREYASTAKSDIWNYYEKNVSDDILLEVKDLFDLYSNFNKFTLKNECDYANKCVDIYNRRIVECYIKINGDFCHEMEKFKEKYNDYRRKNDFTPFISHTRTSKIRNKKIKHNIYQESNELQNYSKNSNMDFENDTYNIKYYNAQES</sequence>
<dbReference type="AlphaFoldDB" id="A0A1G4GSA6"/>
<reference evidence="1 2" key="1">
    <citation type="submission" date="2016-07" db="EMBL/GenBank/DDBJ databases">
        <authorList>
            <consortium name="Pathogen Informatics"/>
        </authorList>
    </citation>
    <scope>NUCLEOTIDE SEQUENCE [LARGE SCALE GENOMIC DNA]</scope>
</reference>
<name>A0A1G4GSA6_PLAVI</name>
<dbReference type="EMBL" id="LT615241">
    <property type="protein sequence ID" value="SCO65458.1"/>
    <property type="molecule type" value="Genomic_DNA"/>
</dbReference>
<evidence type="ECO:0000313" key="1">
    <source>
        <dbReference type="EMBL" id="SCO65458.1"/>
    </source>
</evidence>
<gene>
    <name evidence="1" type="ORF">PVT01_030027300</name>
</gene>
<protein>
    <recommendedName>
        <fullName evidence="3">VIR protein</fullName>
    </recommendedName>
</protein>
<evidence type="ECO:0000313" key="2">
    <source>
        <dbReference type="Proteomes" id="UP000196402"/>
    </source>
</evidence>
<evidence type="ECO:0008006" key="3">
    <source>
        <dbReference type="Google" id="ProtNLM"/>
    </source>
</evidence>
<dbReference type="Proteomes" id="UP000196402">
    <property type="component" value="Chromosome 3"/>
</dbReference>
<accession>A0A1G4GSA6</accession>
<organism evidence="1 2">
    <name type="scientific">Plasmodium vivax</name>
    <name type="common">malaria parasite P. vivax</name>
    <dbReference type="NCBI Taxonomy" id="5855"/>
    <lineage>
        <taxon>Eukaryota</taxon>
        <taxon>Sar</taxon>
        <taxon>Alveolata</taxon>
        <taxon>Apicomplexa</taxon>
        <taxon>Aconoidasida</taxon>
        <taxon>Haemosporida</taxon>
        <taxon>Plasmodiidae</taxon>
        <taxon>Plasmodium</taxon>
        <taxon>Plasmodium (Plasmodium)</taxon>
    </lineage>
</organism>
<proteinExistence type="predicted"/>